<sequence length="174" mass="20024">MASTSNWKNDLQQNHVDDKMISDESNSLVEAISILENKMEILSMKRRLGNASLGNLERISREFHELTRKFMKLKESEKTVEKNNHQKRKIKLLNKLTQTDDDPVRKLSDAKVIIANCMLRLLEINHLIDGNDFESAVIRKLLTDQCFDNSQDIFNIQSLSVGPVSEVSSTYFLK</sequence>
<dbReference type="GeneID" id="105273110"/>
<dbReference type="RefSeq" id="XP_011313657.1">
    <property type="nucleotide sequence ID" value="XM_011315355.1"/>
</dbReference>
<organism evidence="1 2">
    <name type="scientific">Fopius arisanus</name>
    <dbReference type="NCBI Taxonomy" id="64838"/>
    <lineage>
        <taxon>Eukaryota</taxon>
        <taxon>Metazoa</taxon>
        <taxon>Ecdysozoa</taxon>
        <taxon>Arthropoda</taxon>
        <taxon>Hexapoda</taxon>
        <taxon>Insecta</taxon>
        <taxon>Pterygota</taxon>
        <taxon>Neoptera</taxon>
        <taxon>Endopterygota</taxon>
        <taxon>Hymenoptera</taxon>
        <taxon>Apocrita</taxon>
        <taxon>Ichneumonoidea</taxon>
        <taxon>Braconidae</taxon>
        <taxon>Opiinae</taxon>
        <taxon>Fopius</taxon>
    </lineage>
</organism>
<dbReference type="KEGG" id="fas:105273110"/>
<keyword evidence="1" id="KW-1185">Reference proteome</keyword>
<protein>
    <submittedName>
        <fullName evidence="2">Uncharacterized protein isoform X1</fullName>
    </submittedName>
</protein>
<gene>
    <name evidence="2" type="primary">LOC105273110</name>
</gene>
<reference evidence="2" key="1">
    <citation type="submission" date="2025-08" db="UniProtKB">
        <authorList>
            <consortium name="RefSeq"/>
        </authorList>
    </citation>
    <scope>IDENTIFICATION</scope>
    <source>
        <strain evidence="2">USDA-PBARC FA_bdor</strain>
        <tissue evidence="2">Whole organism</tissue>
    </source>
</reference>
<evidence type="ECO:0000313" key="2">
    <source>
        <dbReference type="RefSeq" id="XP_011313657.1"/>
    </source>
</evidence>
<name>A0A9R1TQS5_9HYME</name>
<dbReference type="OrthoDB" id="10436788at2759"/>
<accession>A0A9R1TQS5</accession>
<evidence type="ECO:0000313" key="1">
    <source>
        <dbReference type="Proteomes" id="UP000694866"/>
    </source>
</evidence>
<dbReference type="Proteomes" id="UP000694866">
    <property type="component" value="Unplaced"/>
</dbReference>
<proteinExistence type="predicted"/>
<dbReference type="AlphaFoldDB" id="A0A9R1TQS5"/>